<dbReference type="Gene3D" id="1.25.40.10">
    <property type="entry name" value="Tetratricopeptide repeat domain"/>
    <property type="match status" value="1"/>
</dbReference>
<dbReference type="Pfam" id="PF13181">
    <property type="entry name" value="TPR_8"/>
    <property type="match status" value="1"/>
</dbReference>
<keyword evidence="2" id="KW-0802">TPR repeat</keyword>
<feature type="repeat" description="TPR" evidence="2">
    <location>
        <begin position="521"/>
        <end position="554"/>
    </location>
</feature>
<dbReference type="Pfam" id="PF13176">
    <property type="entry name" value="TPR_7"/>
    <property type="match status" value="1"/>
</dbReference>
<dbReference type="RefSeq" id="WP_345682972.1">
    <property type="nucleotide sequence ID" value="NZ_BAABRO010000002.1"/>
</dbReference>
<evidence type="ECO:0000256" key="2">
    <source>
        <dbReference type="PROSITE-ProRule" id="PRU00339"/>
    </source>
</evidence>
<evidence type="ECO:0008006" key="5">
    <source>
        <dbReference type="Google" id="ProtNLM"/>
    </source>
</evidence>
<evidence type="ECO:0000313" key="4">
    <source>
        <dbReference type="Proteomes" id="UP001416858"/>
    </source>
</evidence>
<dbReference type="PANTHER" id="PTHR35038:SF8">
    <property type="entry name" value="C-TYPE POLYHEME CYTOCHROME OMCC"/>
    <property type="match status" value="1"/>
</dbReference>
<dbReference type="InterPro" id="IPR051829">
    <property type="entry name" value="Multiheme_Cytochr_ET"/>
</dbReference>
<reference evidence="3 4" key="1">
    <citation type="submission" date="2024-02" db="EMBL/GenBank/DDBJ databases">
        <title>Rhodopirellula caenicola NBRC 110016.</title>
        <authorList>
            <person name="Ichikawa N."/>
            <person name="Katano-Makiyama Y."/>
            <person name="Hidaka K."/>
        </authorList>
    </citation>
    <scope>NUCLEOTIDE SEQUENCE [LARGE SCALE GENOMIC DNA]</scope>
    <source>
        <strain evidence="3 4">NBRC 110016</strain>
    </source>
</reference>
<dbReference type="PROSITE" id="PS50005">
    <property type="entry name" value="TPR"/>
    <property type="match status" value="1"/>
</dbReference>
<gene>
    <name evidence="3" type="ORF">Rcae01_01452</name>
</gene>
<dbReference type="InterPro" id="IPR019734">
    <property type="entry name" value="TPR_rpt"/>
</dbReference>
<dbReference type="SUPFAM" id="SSF48452">
    <property type="entry name" value="TPR-like"/>
    <property type="match status" value="1"/>
</dbReference>
<name>A0ABP9VQH9_9BACT</name>
<dbReference type="Gene3D" id="1.10.1130.10">
    <property type="entry name" value="Flavocytochrome C3, Chain A"/>
    <property type="match status" value="1"/>
</dbReference>
<organism evidence="3 4">
    <name type="scientific">Novipirellula caenicola</name>
    <dbReference type="NCBI Taxonomy" id="1536901"/>
    <lineage>
        <taxon>Bacteria</taxon>
        <taxon>Pseudomonadati</taxon>
        <taxon>Planctomycetota</taxon>
        <taxon>Planctomycetia</taxon>
        <taxon>Pirellulales</taxon>
        <taxon>Pirellulaceae</taxon>
        <taxon>Novipirellula</taxon>
    </lineage>
</organism>
<accession>A0ABP9VQH9</accession>
<proteinExistence type="predicted"/>
<dbReference type="Proteomes" id="UP001416858">
    <property type="component" value="Unassembled WGS sequence"/>
</dbReference>
<keyword evidence="4" id="KW-1185">Reference proteome</keyword>
<comment type="caution">
    <text evidence="3">The sequence shown here is derived from an EMBL/GenBank/DDBJ whole genome shotgun (WGS) entry which is preliminary data.</text>
</comment>
<evidence type="ECO:0000256" key="1">
    <source>
        <dbReference type="ARBA" id="ARBA00022729"/>
    </source>
</evidence>
<dbReference type="InterPro" id="IPR011990">
    <property type="entry name" value="TPR-like_helical_dom_sf"/>
</dbReference>
<evidence type="ECO:0000313" key="3">
    <source>
        <dbReference type="EMBL" id="GAA5506002.1"/>
    </source>
</evidence>
<dbReference type="InterPro" id="IPR036280">
    <property type="entry name" value="Multihaem_cyt_sf"/>
</dbReference>
<protein>
    <recommendedName>
        <fullName evidence="5">Tetratricopeptide repeat protein</fullName>
    </recommendedName>
</protein>
<dbReference type="PANTHER" id="PTHR35038">
    <property type="entry name" value="DISSIMILATORY SULFITE REDUCTASE SIRA"/>
    <property type="match status" value="1"/>
</dbReference>
<keyword evidence="1" id="KW-0732">Signal</keyword>
<dbReference type="EMBL" id="BAABRO010000002">
    <property type="protein sequence ID" value="GAA5506002.1"/>
    <property type="molecule type" value="Genomic_DNA"/>
</dbReference>
<sequence length="595" mass="66690">MNVLRLAAIVSCFLLQHGLMWLHADDSVKYIGSDQCISCHENQHASFLQTLHSKTARFTDVTLEPDAGEFKHQASGHRYRVEIADGQMFHSELRLSDQGEPLGTTKMQMSVTLGSGTHSMSYLGRVGDFHIESPITYFSDHRSWGISPGYDVADHQSFRREVTVNCVFCHVGSIKQAKHDQYKFEIVEATIGCERCHGPGELHAKHHRENATTSDTTGYDETIVNPRALNRELSEAICQQCHCQGIFELETVGKNSWDFRPGLRLTDFRVDYQLQTTGGSNSLVGHVEQLHRSRCYTQTETLTCITCHDPHDPPTSDNKVEYHRKKCYQCHGDDACGEPHPQRIATNENDCTDCHMPRRDTDVAHFALSNHQIGIYPRTNLKLAAVPDPSTNKVAPILDISHLSAVERQRLAALSKYELYRRRGGDPKFAELMLNATESLIQIKQQGNADADVDAALIWLAREQGAIPIAEDLAKTVLTTETDTDARIVAAHSLARIYLDRGESRKAIPLYQMLQQLHVDASDSYFLGLAQQNDGNSEKAIEALLQSLEIDPSQVAARRALEAIYESLGRMAEADAQRTTAERLERLKSKNFETP</sequence>
<dbReference type="SUPFAM" id="SSF48695">
    <property type="entry name" value="Multiheme cytochromes"/>
    <property type="match status" value="1"/>
</dbReference>